<accession>A0AAE8MKP7</accession>
<evidence type="ECO:0000313" key="3">
    <source>
        <dbReference type="Proteomes" id="UP001187734"/>
    </source>
</evidence>
<feature type="compositionally biased region" description="Low complexity" evidence="1">
    <location>
        <begin position="42"/>
        <end position="51"/>
    </location>
</feature>
<protein>
    <submittedName>
        <fullName evidence="2">Uncharacterized protein</fullName>
    </submittedName>
</protein>
<feature type="region of interest" description="Disordered" evidence="1">
    <location>
        <begin position="1"/>
        <end position="51"/>
    </location>
</feature>
<reference evidence="2" key="1">
    <citation type="submission" date="2018-03" db="EMBL/GenBank/DDBJ databases">
        <authorList>
            <person name="Guldener U."/>
        </authorList>
    </citation>
    <scope>NUCLEOTIDE SEQUENCE</scope>
</reference>
<dbReference type="EMBL" id="ONZP01000520">
    <property type="protein sequence ID" value="SPJ86829.1"/>
    <property type="molecule type" value="Genomic_DNA"/>
</dbReference>
<gene>
    <name evidence="2" type="ORF">FTOL_11854</name>
</gene>
<dbReference type="Proteomes" id="UP001187734">
    <property type="component" value="Unassembled WGS sequence"/>
</dbReference>
<dbReference type="AlphaFoldDB" id="A0AAE8MKP7"/>
<comment type="caution">
    <text evidence="2">The sequence shown here is derived from an EMBL/GenBank/DDBJ whole genome shotgun (WGS) entry which is preliminary data.</text>
</comment>
<evidence type="ECO:0000313" key="2">
    <source>
        <dbReference type="EMBL" id="SPJ86829.1"/>
    </source>
</evidence>
<sequence>MASFGAMAKRKVDQVPVPNDADRDATRAVQASDEMGLSPASTTTTTTTIMG</sequence>
<name>A0AAE8MKP7_9HYPO</name>
<proteinExistence type="predicted"/>
<keyword evidence="3" id="KW-1185">Reference proteome</keyword>
<organism evidence="2 3">
    <name type="scientific">Fusarium torulosum</name>
    <dbReference type="NCBI Taxonomy" id="33205"/>
    <lineage>
        <taxon>Eukaryota</taxon>
        <taxon>Fungi</taxon>
        <taxon>Dikarya</taxon>
        <taxon>Ascomycota</taxon>
        <taxon>Pezizomycotina</taxon>
        <taxon>Sordariomycetes</taxon>
        <taxon>Hypocreomycetidae</taxon>
        <taxon>Hypocreales</taxon>
        <taxon>Nectriaceae</taxon>
        <taxon>Fusarium</taxon>
    </lineage>
</organism>
<evidence type="ECO:0000256" key="1">
    <source>
        <dbReference type="SAM" id="MobiDB-lite"/>
    </source>
</evidence>